<accession>A0AAD8WSY2</accession>
<dbReference type="Proteomes" id="UP001231189">
    <property type="component" value="Unassembled WGS sequence"/>
</dbReference>
<comment type="caution">
    <text evidence="1">The sequence shown here is derived from an EMBL/GenBank/DDBJ whole genome shotgun (WGS) entry which is preliminary data.</text>
</comment>
<name>A0AAD8WSY2_LOLMU</name>
<proteinExistence type="predicted"/>
<evidence type="ECO:0000313" key="1">
    <source>
        <dbReference type="EMBL" id="KAK1679294.1"/>
    </source>
</evidence>
<organism evidence="1 2">
    <name type="scientific">Lolium multiflorum</name>
    <name type="common">Italian ryegrass</name>
    <name type="synonym">Lolium perenne subsp. multiflorum</name>
    <dbReference type="NCBI Taxonomy" id="4521"/>
    <lineage>
        <taxon>Eukaryota</taxon>
        <taxon>Viridiplantae</taxon>
        <taxon>Streptophyta</taxon>
        <taxon>Embryophyta</taxon>
        <taxon>Tracheophyta</taxon>
        <taxon>Spermatophyta</taxon>
        <taxon>Magnoliopsida</taxon>
        <taxon>Liliopsida</taxon>
        <taxon>Poales</taxon>
        <taxon>Poaceae</taxon>
        <taxon>BOP clade</taxon>
        <taxon>Pooideae</taxon>
        <taxon>Poodae</taxon>
        <taxon>Poeae</taxon>
        <taxon>Poeae Chloroplast Group 2 (Poeae type)</taxon>
        <taxon>Loliodinae</taxon>
        <taxon>Loliinae</taxon>
        <taxon>Lolium</taxon>
    </lineage>
</organism>
<reference evidence="1" key="1">
    <citation type="submission" date="2023-07" db="EMBL/GenBank/DDBJ databases">
        <title>A chromosome-level genome assembly of Lolium multiflorum.</title>
        <authorList>
            <person name="Chen Y."/>
            <person name="Copetti D."/>
            <person name="Kolliker R."/>
            <person name="Studer B."/>
        </authorList>
    </citation>
    <scope>NUCLEOTIDE SEQUENCE</scope>
    <source>
        <strain evidence="1">02402/16</strain>
        <tissue evidence="1">Leaf</tissue>
    </source>
</reference>
<gene>
    <name evidence="1" type="ORF">QYE76_040142</name>
</gene>
<evidence type="ECO:0000313" key="2">
    <source>
        <dbReference type="Proteomes" id="UP001231189"/>
    </source>
</evidence>
<dbReference type="AlphaFoldDB" id="A0AAD8WSY2"/>
<dbReference type="EMBL" id="JAUUTY010000002">
    <property type="protein sequence ID" value="KAK1679294.1"/>
    <property type="molecule type" value="Genomic_DNA"/>
</dbReference>
<keyword evidence="2" id="KW-1185">Reference proteome</keyword>
<evidence type="ECO:0008006" key="3">
    <source>
        <dbReference type="Google" id="ProtNLM"/>
    </source>
</evidence>
<sequence length="156" mass="17470">MSDATSTSMSSLTNPKLSFDASSSSSTSARPFSFAPLIIVRLNNDNYRYWCAEVVPVFRSHLLLGFVDGSFPCPPAKVDNPRVAEDPKAPRIVYNPEYTAWHHQDTSIIFTIMSTSPPQRKHAGLDPLHHHRLTLQEWLETPKAENPRCNHIGPST</sequence>
<protein>
    <recommendedName>
        <fullName evidence="3">Retrotransposon Copia-like N-terminal domain-containing protein</fullName>
    </recommendedName>
</protein>